<sequence length="195" mass="21524">MVYFVSDGVSAAWGHWTSIQVGHRGKYSVERLLSFRDYYVRTSPTRVLIVCATGMLPAFIVAILVEFIPLKPPDEGWKANYTFWIRLYVSSLPIAFGGVYQVKEVIEPGAISTTGIVATAVGSCTCYVALTMLVAALWKFPIPFGYVLTVGPFVAFYMIFFMLSIGPRVLSSSAVLRRQIFSQMLVIAAQGMLAI</sequence>
<feature type="non-terminal residue" evidence="2">
    <location>
        <position position="195"/>
    </location>
</feature>
<keyword evidence="1" id="KW-0472">Membrane</keyword>
<dbReference type="InParanoid" id="G4ZGU8"/>
<dbReference type="KEGG" id="psoj:PHYSODRAFT_500706"/>
<dbReference type="EMBL" id="JH159154">
    <property type="protein sequence ID" value="EGZ18014.1"/>
    <property type="molecule type" value="Genomic_DNA"/>
</dbReference>
<evidence type="ECO:0000313" key="3">
    <source>
        <dbReference type="Proteomes" id="UP000002640"/>
    </source>
</evidence>
<dbReference type="GeneID" id="20657876"/>
<organism evidence="2 3">
    <name type="scientific">Phytophthora sojae (strain P6497)</name>
    <name type="common">Soybean stem and root rot agent</name>
    <name type="synonym">Phytophthora megasperma f. sp. glycines</name>
    <dbReference type="NCBI Taxonomy" id="1094619"/>
    <lineage>
        <taxon>Eukaryota</taxon>
        <taxon>Sar</taxon>
        <taxon>Stramenopiles</taxon>
        <taxon>Oomycota</taxon>
        <taxon>Peronosporomycetes</taxon>
        <taxon>Peronosporales</taxon>
        <taxon>Peronosporaceae</taxon>
        <taxon>Phytophthora</taxon>
    </lineage>
</organism>
<feature type="transmembrane region" description="Helical" evidence="1">
    <location>
        <begin position="81"/>
        <end position="102"/>
    </location>
</feature>
<feature type="transmembrane region" description="Helical" evidence="1">
    <location>
        <begin position="144"/>
        <end position="163"/>
    </location>
</feature>
<dbReference type="AlphaFoldDB" id="G4ZGU8"/>
<feature type="transmembrane region" description="Helical" evidence="1">
    <location>
        <begin position="47"/>
        <end position="69"/>
    </location>
</feature>
<reference evidence="2 3" key="1">
    <citation type="journal article" date="2006" name="Science">
        <title>Phytophthora genome sequences uncover evolutionary origins and mechanisms of pathogenesis.</title>
        <authorList>
            <person name="Tyler B.M."/>
            <person name="Tripathy S."/>
            <person name="Zhang X."/>
            <person name="Dehal P."/>
            <person name="Jiang R.H."/>
            <person name="Aerts A."/>
            <person name="Arredondo F.D."/>
            <person name="Baxter L."/>
            <person name="Bensasson D."/>
            <person name="Beynon J.L."/>
            <person name="Chapman J."/>
            <person name="Damasceno C.M."/>
            <person name="Dorrance A.E."/>
            <person name="Dou D."/>
            <person name="Dickerman A.W."/>
            <person name="Dubchak I.L."/>
            <person name="Garbelotto M."/>
            <person name="Gijzen M."/>
            <person name="Gordon S.G."/>
            <person name="Govers F."/>
            <person name="Grunwald N.J."/>
            <person name="Huang W."/>
            <person name="Ivors K.L."/>
            <person name="Jones R.W."/>
            <person name="Kamoun S."/>
            <person name="Krampis K."/>
            <person name="Lamour K.H."/>
            <person name="Lee M.K."/>
            <person name="McDonald W.H."/>
            <person name="Medina M."/>
            <person name="Meijer H.J."/>
            <person name="Nordberg E.K."/>
            <person name="Maclean D.J."/>
            <person name="Ospina-Giraldo M.D."/>
            <person name="Morris P.F."/>
            <person name="Phuntumart V."/>
            <person name="Putnam N.H."/>
            <person name="Rash S."/>
            <person name="Rose J.K."/>
            <person name="Sakihama Y."/>
            <person name="Salamov A.A."/>
            <person name="Savidor A."/>
            <person name="Scheuring C.F."/>
            <person name="Smith B.M."/>
            <person name="Sobral B.W."/>
            <person name="Terry A."/>
            <person name="Torto-Alalibo T.A."/>
            <person name="Win J."/>
            <person name="Xu Z."/>
            <person name="Zhang H."/>
            <person name="Grigoriev I.V."/>
            <person name="Rokhsar D.S."/>
            <person name="Boore J.L."/>
        </authorList>
    </citation>
    <scope>NUCLEOTIDE SEQUENCE [LARGE SCALE GENOMIC DNA]</scope>
    <source>
        <strain evidence="2 3">P6497</strain>
    </source>
</reference>
<accession>G4ZGU8</accession>
<evidence type="ECO:0000256" key="1">
    <source>
        <dbReference type="SAM" id="Phobius"/>
    </source>
</evidence>
<proteinExistence type="predicted"/>
<dbReference type="RefSeq" id="XP_009527072.1">
    <property type="nucleotide sequence ID" value="XM_009528777.1"/>
</dbReference>
<protein>
    <submittedName>
        <fullName evidence="2">Uncharacterized protein</fullName>
    </submittedName>
</protein>
<name>G4ZGU8_PHYSP</name>
<dbReference type="Proteomes" id="UP000002640">
    <property type="component" value="Unassembled WGS sequence"/>
</dbReference>
<dbReference type="OMA" id="CATGMLP"/>
<keyword evidence="1" id="KW-1133">Transmembrane helix</keyword>
<feature type="transmembrane region" description="Helical" evidence="1">
    <location>
        <begin position="114"/>
        <end position="138"/>
    </location>
</feature>
<keyword evidence="3" id="KW-1185">Reference proteome</keyword>
<keyword evidence="1" id="KW-0812">Transmembrane</keyword>
<gene>
    <name evidence="2" type="ORF">PHYSODRAFT_500706</name>
</gene>
<evidence type="ECO:0000313" key="2">
    <source>
        <dbReference type="EMBL" id="EGZ18014.1"/>
    </source>
</evidence>